<dbReference type="EMBL" id="DUJP01000015">
    <property type="protein sequence ID" value="HII46526.1"/>
    <property type="molecule type" value="Genomic_DNA"/>
</dbReference>
<protein>
    <submittedName>
        <fullName evidence="2">Uncharacterized protein</fullName>
    </submittedName>
</protein>
<comment type="caution">
    <text evidence="2">The sequence shown here is derived from an EMBL/GenBank/DDBJ whole genome shotgun (WGS) entry which is preliminary data.</text>
</comment>
<gene>
    <name evidence="2" type="ORF">HA333_03495</name>
</gene>
<evidence type="ECO:0000313" key="3">
    <source>
        <dbReference type="Proteomes" id="UP000651120"/>
    </source>
</evidence>
<keyword evidence="1" id="KW-1133">Transmembrane helix</keyword>
<dbReference type="Proteomes" id="UP000651120">
    <property type="component" value="Unassembled WGS sequence"/>
</dbReference>
<evidence type="ECO:0000313" key="2">
    <source>
        <dbReference type="EMBL" id="HII46526.1"/>
    </source>
</evidence>
<dbReference type="AlphaFoldDB" id="A0A832WEI5"/>
<organism evidence="2 3">
    <name type="scientific">Pyrobaculum aerophilum</name>
    <dbReference type="NCBI Taxonomy" id="13773"/>
    <lineage>
        <taxon>Archaea</taxon>
        <taxon>Thermoproteota</taxon>
        <taxon>Thermoprotei</taxon>
        <taxon>Thermoproteales</taxon>
        <taxon>Thermoproteaceae</taxon>
        <taxon>Pyrobaculum</taxon>
    </lineage>
</organism>
<dbReference type="GeneID" id="43496607"/>
<keyword evidence="1" id="KW-0472">Membrane</keyword>
<feature type="transmembrane region" description="Helical" evidence="1">
    <location>
        <begin position="15"/>
        <end position="34"/>
    </location>
</feature>
<proteinExistence type="predicted"/>
<accession>A0A832WEI5</accession>
<evidence type="ECO:0000256" key="1">
    <source>
        <dbReference type="SAM" id="Phobius"/>
    </source>
</evidence>
<sequence>MNGYKVVKTLETTRVVMKFAILSISAILVLAGVLPTDGKDVGFDIL</sequence>
<dbReference type="RefSeq" id="WP_158296305.1">
    <property type="nucleotide sequence ID" value="NZ_DAIOPL010000001.1"/>
</dbReference>
<keyword evidence="1" id="KW-0812">Transmembrane</keyword>
<name>A0A832WEI5_9CREN</name>
<reference evidence="2" key="1">
    <citation type="journal article" date="2020" name="bioRxiv">
        <title>A rank-normalized archaeal taxonomy based on genome phylogeny resolves widespread incomplete and uneven classifications.</title>
        <authorList>
            <person name="Rinke C."/>
            <person name="Chuvochina M."/>
            <person name="Mussig A.J."/>
            <person name="Chaumeil P.-A."/>
            <person name="Waite D.W."/>
            <person name="Whitman W.B."/>
            <person name="Parks D.H."/>
            <person name="Hugenholtz P."/>
        </authorList>
    </citation>
    <scope>NUCLEOTIDE SEQUENCE</scope>
    <source>
        <strain evidence="2">UBA8839</strain>
    </source>
</reference>